<evidence type="ECO:0000313" key="3">
    <source>
        <dbReference type="Proteomes" id="UP000198820"/>
    </source>
</evidence>
<accession>A0A1H3ZE16</accession>
<keyword evidence="1" id="KW-1133">Transmembrane helix</keyword>
<dbReference type="AlphaFoldDB" id="A0A1H3ZE16"/>
<reference evidence="2 3" key="1">
    <citation type="submission" date="2016-10" db="EMBL/GenBank/DDBJ databases">
        <authorList>
            <person name="de Groot N.N."/>
        </authorList>
    </citation>
    <scope>NUCLEOTIDE SEQUENCE [LARGE SCALE GENOMIC DNA]</scope>
    <source>
        <strain evidence="2 3">DSM 23581</strain>
    </source>
</reference>
<evidence type="ECO:0000256" key="1">
    <source>
        <dbReference type="SAM" id="Phobius"/>
    </source>
</evidence>
<feature type="transmembrane region" description="Helical" evidence="1">
    <location>
        <begin position="31"/>
        <end position="48"/>
    </location>
</feature>
<feature type="transmembrane region" description="Helical" evidence="1">
    <location>
        <begin position="7"/>
        <end position="25"/>
    </location>
</feature>
<gene>
    <name evidence="2" type="ORF">SAMN05421540_10446</name>
</gene>
<sequence length="83" mass="9463">MIYKKAKILGLILFIGTYIIFWFIVSQFTDSIGIIGSLSAVITFILAPKIQKSSNSESDEVEKVSWMLGESNFKKLYYILFKS</sequence>
<organism evidence="2 3">
    <name type="scientific">Psychroflexus halocasei</name>
    <dbReference type="NCBI Taxonomy" id="908615"/>
    <lineage>
        <taxon>Bacteria</taxon>
        <taxon>Pseudomonadati</taxon>
        <taxon>Bacteroidota</taxon>
        <taxon>Flavobacteriia</taxon>
        <taxon>Flavobacteriales</taxon>
        <taxon>Flavobacteriaceae</taxon>
        <taxon>Psychroflexus</taxon>
    </lineage>
</organism>
<dbReference type="RefSeq" id="WP_143521330.1">
    <property type="nucleotide sequence ID" value="NZ_FNQF01000004.1"/>
</dbReference>
<dbReference type="EMBL" id="FNQF01000004">
    <property type="protein sequence ID" value="SEA21897.1"/>
    <property type="molecule type" value="Genomic_DNA"/>
</dbReference>
<name>A0A1H3ZE16_9FLAO</name>
<protein>
    <submittedName>
        <fullName evidence="2">Uncharacterized protein</fullName>
    </submittedName>
</protein>
<keyword evidence="3" id="KW-1185">Reference proteome</keyword>
<dbReference type="Proteomes" id="UP000198820">
    <property type="component" value="Unassembled WGS sequence"/>
</dbReference>
<keyword evidence="1" id="KW-0472">Membrane</keyword>
<proteinExistence type="predicted"/>
<keyword evidence="1" id="KW-0812">Transmembrane</keyword>
<evidence type="ECO:0000313" key="2">
    <source>
        <dbReference type="EMBL" id="SEA21897.1"/>
    </source>
</evidence>